<name>A0ABT6CGU3_9SPHN</name>
<feature type="chain" id="PRO_5047412834" description="Lipoprotein" evidence="2">
    <location>
        <begin position="22"/>
        <end position="90"/>
    </location>
</feature>
<gene>
    <name evidence="3" type="ORF">POM99_08045</name>
</gene>
<evidence type="ECO:0000313" key="3">
    <source>
        <dbReference type="EMBL" id="MDF8333146.1"/>
    </source>
</evidence>
<evidence type="ECO:0000256" key="2">
    <source>
        <dbReference type="SAM" id="SignalP"/>
    </source>
</evidence>
<keyword evidence="4" id="KW-1185">Reference proteome</keyword>
<feature type="signal peptide" evidence="2">
    <location>
        <begin position="1"/>
        <end position="21"/>
    </location>
</feature>
<reference evidence="3 4" key="1">
    <citation type="submission" date="2023-03" db="EMBL/GenBank/DDBJ databases">
        <title>Novosphingobium cyanobacteriorum sp. nov., isolated from a eutrophic reservoir during the Microcystis bloom period.</title>
        <authorList>
            <person name="Kang M."/>
            <person name="Le V."/>
            <person name="Ko S.-R."/>
            <person name="Lee S.-A."/>
            <person name="Ahn C.-Y."/>
        </authorList>
    </citation>
    <scope>NUCLEOTIDE SEQUENCE [LARGE SCALE GENOMIC DNA]</scope>
    <source>
        <strain evidence="3 4">HBC54</strain>
    </source>
</reference>
<dbReference type="Proteomes" id="UP001222770">
    <property type="component" value="Unassembled WGS sequence"/>
</dbReference>
<accession>A0ABT6CGU3</accession>
<comment type="caution">
    <text evidence="3">The sequence shown here is derived from an EMBL/GenBank/DDBJ whole genome shotgun (WGS) entry which is preliminary data.</text>
</comment>
<dbReference type="RefSeq" id="WP_277276537.1">
    <property type="nucleotide sequence ID" value="NZ_JAROCY010000006.1"/>
</dbReference>
<dbReference type="EMBL" id="JAROCY010000006">
    <property type="protein sequence ID" value="MDF8333146.1"/>
    <property type="molecule type" value="Genomic_DNA"/>
</dbReference>
<evidence type="ECO:0000256" key="1">
    <source>
        <dbReference type="SAM" id="MobiDB-lite"/>
    </source>
</evidence>
<evidence type="ECO:0008006" key="5">
    <source>
        <dbReference type="Google" id="ProtNLM"/>
    </source>
</evidence>
<keyword evidence="2" id="KW-0732">Signal</keyword>
<protein>
    <recommendedName>
        <fullName evidence="5">Lipoprotein</fullName>
    </recommendedName>
</protein>
<feature type="region of interest" description="Disordered" evidence="1">
    <location>
        <begin position="55"/>
        <end position="90"/>
    </location>
</feature>
<sequence length="90" mass="9100">MKTFTKGAMIAMTAALGLSLAACDSKKEDAAENTADAVQNASDAAADAMDTQAANMSGAAADTMNDKADAVRASGNTKAEAIEENAEKKQ</sequence>
<proteinExistence type="predicted"/>
<organism evidence="3 4">
    <name type="scientific">Novosphingobium cyanobacteriorum</name>
    <dbReference type="NCBI Taxonomy" id="3024215"/>
    <lineage>
        <taxon>Bacteria</taxon>
        <taxon>Pseudomonadati</taxon>
        <taxon>Pseudomonadota</taxon>
        <taxon>Alphaproteobacteria</taxon>
        <taxon>Sphingomonadales</taxon>
        <taxon>Sphingomonadaceae</taxon>
        <taxon>Novosphingobium</taxon>
    </lineage>
</organism>
<evidence type="ECO:0000313" key="4">
    <source>
        <dbReference type="Proteomes" id="UP001222770"/>
    </source>
</evidence>
<dbReference type="PROSITE" id="PS51257">
    <property type="entry name" value="PROKAR_LIPOPROTEIN"/>
    <property type="match status" value="1"/>
</dbReference>